<keyword evidence="4" id="KW-0943">RNA-mediated gene silencing</keyword>
<dbReference type="GO" id="GO:0016604">
    <property type="term" value="C:nuclear body"/>
    <property type="evidence" value="ECO:0007669"/>
    <property type="project" value="TreeGrafter"/>
</dbReference>
<keyword evidence="5" id="KW-0539">Nucleus</keyword>
<protein>
    <recommendedName>
        <fullName evidence="3">Serrate RNA effector molecule homolog</fullName>
    </recommendedName>
    <alternativeName>
        <fullName evidence="6">Arsenite-resistance protein 2 homolog</fullName>
    </alternativeName>
</protein>
<dbReference type="Proteomes" id="UP000502823">
    <property type="component" value="Unassembled WGS sequence"/>
</dbReference>
<comment type="similarity">
    <text evidence="2">Belongs to the ARS2 family.</text>
</comment>
<evidence type="ECO:0000256" key="5">
    <source>
        <dbReference type="ARBA" id="ARBA00023242"/>
    </source>
</evidence>
<dbReference type="InterPro" id="IPR035979">
    <property type="entry name" value="RBD_domain_sf"/>
</dbReference>
<dbReference type="Gene3D" id="3.30.70.330">
    <property type="match status" value="1"/>
</dbReference>
<dbReference type="PANTHER" id="PTHR13165:SF0">
    <property type="entry name" value="SERRATE RNA EFFECTOR MOLECULE HOMOLOG"/>
    <property type="match status" value="1"/>
</dbReference>
<dbReference type="CDD" id="cd00590">
    <property type="entry name" value="RRM_SF"/>
    <property type="match status" value="1"/>
</dbReference>
<keyword evidence="11" id="KW-1185">Reference proteome</keyword>
<dbReference type="PANTHER" id="PTHR13165">
    <property type="entry name" value="ARSENITE-RESISTANCE PROTEIN 2"/>
    <property type="match status" value="1"/>
</dbReference>
<reference evidence="11" key="1">
    <citation type="submission" date="2020-01" db="EMBL/GenBank/DDBJ databases">
        <title>Draft genome sequence of the Termite Coptotermes fromosanus.</title>
        <authorList>
            <person name="Itakura S."/>
            <person name="Yosikawa Y."/>
            <person name="Umezawa K."/>
        </authorList>
    </citation>
    <scope>NUCLEOTIDE SEQUENCE [LARGE SCALE GENOMIC DNA]</scope>
</reference>
<dbReference type="FunCoup" id="A0A6L2PRJ9">
    <property type="interactions" value="2023"/>
</dbReference>
<dbReference type="Pfam" id="PF04959">
    <property type="entry name" value="ARS2"/>
    <property type="match status" value="1"/>
</dbReference>
<comment type="subcellular location">
    <subcellularLocation>
        <location evidence="1">Nucleus</location>
    </subcellularLocation>
</comment>
<evidence type="ECO:0000313" key="10">
    <source>
        <dbReference type="EMBL" id="GFG32537.1"/>
    </source>
</evidence>
<evidence type="ECO:0000259" key="9">
    <source>
        <dbReference type="Pfam" id="PF12066"/>
    </source>
</evidence>
<feature type="domain" description="SERRATE/Ars2 N-terminal" evidence="9">
    <location>
        <begin position="27"/>
        <end position="135"/>
    </location>
</feature>
<dbReference type="EMBL" id="BLKM01000370">
    <property type="protein sequence ID" value="GFG32537.1"/>
    <property type="molecule type" value="Genomic_DNA"/>
</dbReference>
<dbReference type="InterPro" id="IPR039727">
    <property type="entry name" value="SE/Ars2"/>
</dbReference>
<dbReference type="InterPro" id="IPR012677">
    <property type="entry name" value="Nucleotide-bd_a/b_plait_sf"/>
</dbReference>
<dbReference type="InterPro" id="IPR007042">
    <property type="entry name" value="SERRATE/Ars2_C"/>
</dbReference>
<evidence type="ECO:0000256" key="6">
    <source>
        <dbReference type="ARBA" id="ARBA00030701"/>
    </source>
</evidence>
<feature type="region of interest" description="Disordered" evidence="7">
    <location>
        <begin position="665"/>
        <end position="693"/>
    </location>
</feature>
<evidence type="ECO:0000256" key="1">
    <source>
        <dbReference type="ARBA" id="ARBA00004123"/>
    </source>
</evidence>
<accession>A0A6L2PRJ9</accession>
<evidence type="ECO:0000259" key="8">
    <source>
        <dbReference type="Pfam" id="PF04959"/>
    </source>
</evidence>
<feature type="region of interest" description="Disordered" evidence="7">
    <location>
        <begin position="141"/>
        <end position="247"/>
    </location>
</feature>
<evidence type="ECO:0000256" key="2">
    <source>
        <dbReference type="ARBA" id="ARBA00005407"/>
    </source>
</evidence>
<gene>
    <name evidence="10" type="ORF">Cfor_01183</name>
</gene>
<proteinExistence type="inferred from homology"/>
<dbReference type="OrthoDB" id="342064at2759"/>
<evidence type="ECO:0000256" key="4">
    <source>
        <dbReference type="ARBA" id="ARBA00023158"/>
    </source>
</evidence>
<evidence type="ECO:0000313" key="11">
    <source>
        <dbReference type="Proteomes" id="UP000502823"/>
    </source>
</evidence>
<dbReference type="AlphaFoldDB" id="A0A6L2PRJ9"/>
<dbReference type="GO" id="GO:0031053">
    <property type="term" value="P:primary miRNA processing"/>
    <property type="evidence" value="ECO:0007669"/>
    <property type="project" value="TreeGrafter"/>
</dbReference>
<dbReference type="InParanoid" id="A0A6L2PRJ9"/>
<comment type="caution">
    <text evidence="10">The sequence shown here is derived from an EMBL/GenBank/DDBJ whole genome shotgun (WGS) entry which is preliminary data.</text>
</comment>
<evidence type="ECO:0000256" key="7">
    <source>
        <dbReference type="SAM" id="MobiDB-lite"/>
    </source>
</evidence>
<feature type="region of interest" description="Disordered" evidence="7">
    <location>
        <begin position="267"/>
        <end position="313"/>
    </location>
</feature>
<dbReference type="Pfam" id="PF12066">
    <property type="entry name" value="SERRATE_Ars2_N"/>
    <property type="match status" value="1"/>
</dbReference>
<feature type="compositionally biased region" description="Gly residues" evidence="7">
    <location>
        <begin position="150"/>
        <end position="159"/>
    </location>
</feature>
<organism evidence="10 11">
    <name type="scientific">Coptotermes formosanus</name>
    <name type="common">Formosan subterranean termite</name>
    <dbReference type="NCBI Taxonomy" id="36987"/>
    <lineage>
        <taxon>Eukaryota</taxon>
        <taxon>Metazoa</taxon>
        <taxon>Ecdysozoa</taxon>
        <taxon>Arthropoda</taxon>
        <taxon>Hexapoda</taxon>
        <taxon>Insecta</taxon>
        <taxon>Pterygota</taxon>
        <taxon>Neoptera</taxon>
        <taxon>Polyneoptera</taxon>
        <taxon>Dictyoptera</taxon>
        <taxon>Blattodea</taxon>
        <taxon>Blattoidea</taxon>
        <taxon>Termitoidae</taxon>
        <taxon>Rhinotermitidae</taxon>
        <taxon>Coptotermes</taxon>
    </lineage>
</organism>
<feature type="compositionally biased region" description="Basic and acidic residues" evidence="7">
    <location>
        <begin position="267"/>
        <end position="284"/>
    </location>
</feature>
<dbReference type="SUPFAM" id="SSF54928">
    <property type="entry name" value="RNA-binding domain, RBD"/>
    <property type="match status" value="1"/>
</dbReference>
<feature type="compositionally biased region" description="Low complexity" evidence="7">
    <location>
        <begin position="165"/>
        <end position="175"/>
    </location>
</feature>
<feature type="domain" description="SERRATE/Ars2 C-terminal" evidence="8">
    <location>
        <begin position="555"/>
        <end position="729"/>
    </location>
</feature>
<name>A0A6L2PRJ9_COPFO</name>
<sequence>MKLTVFYGLCREIQTAETQPPMMSFKAYLQTQDDNITDDEAIRKYNEYKLEFKRQQLNEFFVTHKEEEWFKIKYHPEDSVKRREEQMTALKNRVKVFMEFLEQNRLEKVSVDADQSEQLIRLLDAVVIRLEGGTDYDLLALDEPRSTSGSGQGSAGGGLNQNSKAGTAAAGGQAADKQCSADSDVKSGSIKGEEEEESKPFILGDDSCAEDEDKNRHKKMDTSDDKEEEDEDSKKEEKSDDDPEDSVSYTDIQFLLFSSSLNYSDKEDKDKLEKTVAEDRKMDSGDDAEEGDESERQHKKKRGGSEEAIKPRPLHKTASIFLRNLAPTITKQEVEAMCKRYPGFLRVAIADPQPERRWFRRGWVTFERQVNIKEICWNLNNIRLRDCELGAIVNRDLSRRIRTVNGITSHRQVVRHDIKLSARIVHNLDTKAGLWVDPDLPEAKASNENCTQCCKNKSKKSFGLVSKNPVLKNITDYLIEEASAEEEELLGHTADQEEGQLGDDTATVERDEALIKVLDRLLFYLRIVHSVDYYNHCEYPNEDEMPNRCGIMHARGIPPSSKVAQQEISDYCHTFEQKIASFLQPATKITDDEFSKLGHKDPDVEVEKFIQANTQELAKDKWLCPLSGKKFKGPEFVRKHIFNKHSEKVEEVKKEVEYFNNYLRDPKRPQLAEHPGNRHQRKEGTSEREGFSAPAPYVPHYQYNYGGRHAGYGGHSYAGGYGYNTGYNQGYSRPSRGGFNRGRGGADYRPVIHYRDLDAPREPEEFI</sequence>
<dbReference type="InterPro" id="IPR021933">
    <property type="entry name" value="SERRATE/Ars2_N"/>
</dbReference>
<evidence type="ECO:0000256" key="3">
    <source>
        <dbReference type="ARBA" id="ARBA00017364"/>
    </source>
</evidence>
<dbReference type="GO" id="GO:0003676">
    <property type="term" value="F:nucleic acid binding"/>
    <property type="evidence" value="ECO:0007669"/>
    <property type="project" value="InterPro"/>
</dbReference>